<evidence type="ECO:0000256" key="1">
    <source>
        <dbReference type="ARBA" id="ARBA00022614"/>
    </source>
</evidence>
<dbReference type="Proteomes" id="UP000011087">
    <property type="component" value="Unassembled WGS sequence"/>
</dbReference>
<feature type="region of interest" description="Disordered" evidence="5">
    <location>
        <begin position="255"/>
        <end position="288"/>
    </location>
</feature>
<feature type="compositionally biased region" description="Low complexity" evidence="5">
    <location>
        <begin position="147"/>
        <end position="158"/>
    </location>
</feature>
<feature type="coiled-coil region" evidence="4">
    <location>
        <begin position="375"/>
        <end position="416"/>
    </location>
</feature>
<dbReference type="KEGG" id="gtt:GUITHDRAFT_162115"/>
<evidence type="ECO:0000256" key="2">
    <source>
        <dbReference type="ARBA" id="ARBA00022737"/>
    </source>
</evidence>
<sequence length="527" mass="59947">MVDLEQKRVLKDFLRKGETVETVENLVLQGRHLRLKNLTVLAHCERLRKLDCSRNSIESLAGGESLCRLEKLNLSDNKISDLSEILHLQSLFQLFELDLRWNPITKQESYRLFAVKYLPRLRRLDGVEISASERIRAERLFANLDCSSSSDAGSSHVVSGEEEDSDEELASSRGREEAGAQRRAPPFSREDEETGHRNVWNRLKLEQQGAAGFNVQWSRSLEAVLAGDFSGNEGEEIAGMLGCKFEVQVIPSEAEPSGRVKKMSEGRKHEEDEEAGGRGMKEESTDEMVVEGLRDLVRQVLREREKGTKEENEMWRSIQDKVYMLSPLHQTDLTNIKVQAILYMAQSSRGSQAPSTHNDHPADRIDGSSIDQAYKRELSALVDAQNQRVESLEQTRRSLEQELKALRDQNTLYHQQVLKAEAKVSMVQDKLDAMQAHETAGRPSTSTDVEGQQEMLLRQRELVRMLQQSHEELIRDNAWFKQELEKERAGRAADVLVFERNYQELRSLVKLSEAQAVKGHQGDGQTS</sequence>
<keyword evidence="8" id="KW-1185">Reference proteome</keyword>
<dbReference type="Gene3D" id="3.80.10.10">
    <property type="entry name" value="Ribonuclease Inhibitor"/>
    <property type="match status" value="1"/>
</dbReference>
<dbReference type="InterPro" id="IPR001611">
    <property type="entry name" value="Leu-rich_rpt"/>
</dbReference>
<dbReference type="RefSeq" id="XP_005836222.1">
    <property type="nucleotide sequence ID" value="XM_005836165.1"/>
</dbReference>
<dbReference type="PANTHER" id="PTHR23311:SF6">
    <property type="entry name" value="LEUCINE-RICH REPEAT-CONTAINING PROTEIN 36"/>
    <property type="match status" value="1"/>
</dbReference>
<name>L1JLL0_GUITC</name>
<dbReference type="EMBL" id="JH992982">
    <property type="protein sequence ID" value="EKX49242.1"/>
    <property type="molecule type" value="Genomic_DNA"/>
</dbReference>
<dbReference type="AlphaFoldDB" id="L1JLL0"/>
<keyword evidence="1" id="KW-0433">Leucine-rich repeat</keyword>
<dbReference type="eggNOG" id="KOG0531">
    <property type="taxonomic scope" value="Eukaryota"/>
</dbReference>
<dbReference type="Pfam" id="PF14580">
    <property type="entry name" value="LRR_9"/>
    <property type="match status" value="1"/>
</dbReference>
<gene>
    <name evidence="6" type="ORF">GUITHDRAFT_162115</name>
</gene>
<proteinExistence type="predicted"/>
<evidence type="ECO:0000313" key="6">
    <source>
        <dbReference type="EMBL" id="EKX49242.1"/>
    </source>
</evidence>
<keyword evidence="3 4" id="KW-0175">Coiled coil</keyword>
<dbReference type="InterPro" id="IPR055320">
    <property type="entry name" value="CEP72-like"/>
</dbReference>
<feature type="region of interest" description="Disordered" evidence="5">
    <location>
        <begin position="147"/>
        <end position="195"/>
    </location>
</feature>
<dbReference type="GeneID" id="17306154"/>
<evidence type="ECO:0008006" key="9">
    <source>
        <dbReference type="Google" id="ProtNLM"/>
    </source>
</evidence>
<evidence type="ECO:0000313" key="7">
    <source>
        <dbReference type="EnsemblProtists" id="EKX49242"/>
    </source>
</evidence>
<reference evidence="6 8" key="1">
    <citation type="journal article" date="2012" name="Nature">
        <title>Algal genomes reveal evolutionary mosaicism and the fate of nucleomorphs.</title>
        <authorList>
            <consortium name="DOE Joint Genome Institute"/>
            <person name="Curtis B.A."/>
            <person name="Tanifuji G."/>
            <person name="Burki F."/>
            <person name="Gruber A."/>
            <person name="Irimia M."/>
            <person name="Maruyama S."/>
            <person name="Arias M.C."/>
            <person name="Ball S.G."/>
            <person name="Gile G.H."/>
            <person name="Hirakawa Y."/>
            <person name="Hopkins J.F."/>
            <person name="Kuo A."/>
            <person name="Rensing S.A."/>
            <person name="Schmutz J."/>
            <person name="Symeonidi A."/>
            <person name="Elias M."/>
            <person name="Eveleigh R.J."/>
            <person name="Herman E.K."/>
            <person name="Klute M.J."/>
            <person name="Nakayama T."/>
            <person name="Obornik M."/>
            <person name="Reyes-Prieto A."/>
            <person name="Armbrust E.V."/>
            <person name="Aves S.J."/>
            <person name="Beiko R.G."/>
            <person name="Coutinho P."/>
            <person name="Dacks J.B."/>
            <person name="Durnford D.G."/>
            <person name="Fast N.M."/>
            <person name="Green B.R."/>
            <person name="Grisdale C.J."/>
            <person name="Hempel F."/>
            <person name="Henrissat B."/>
            <person name="Hoppner M.P."/>
            <person name="Ishida K."/>
            <person name="Kim E."/>
            <person name="Koreny L."/>
            <person name="Kroth P.G."/>
            <person name="Liu Y."/>
            <person name="Malik S.B."/>
            <person name="Maier U.G."/>
            <person name="McRose D."/>
            <person name="Mock T."/>
            <person name="Neilson J.A."/>
            <person name="Onodera N.T."/>
            <person name="Poole A.M."/>
            <person name="Pritham E.J."/>
            <person name="Richards T.A."/>
            <person name="Rocap G."/>
            <person name="Roy S.W."/>
            <person name="Sarai C."/>
            <person name="Schaack S."/>
            <person name="Shirato S."/>
            <person name="Slamovits C.H."/>
            <person name="Spencer D.F."/>
            <person name="Suzuki S."/>
            <person name="Worden A.Z."/>
            <person name="Zauner S."/>
            <person name="Barry K."/>
            <person name="Bell C."/>
            <person name="Bharti A.K."/>
            <person name="Crow J.A."/>
            <person name="Grimwood J."/>
            <person name="Kramer R."/>
            <person name="Lindquist E."/>
            <person name="Lucas S."/>
            <person name="Salamov A."/>
            <person name="McFadden G.I."/>
            <person name="Lane C.E."/>
            <person name="Keeling P.J."/>
            <person name="Gray M.W."/>
            <person name="Grigoriev I.V."/>
            <person name="Archibald J.M."/>
        </authorList>
    </citation>
    <scope>NUCLEOTIDE SEQUENCE</scope>
    <source>
        <strain evidence="6 8">CCMP2712</strain>
    </source>
</reference>
<feature type="compositionally biased region" description="Acidic residues" evidence="5">
    <location>
        <begin position="160"/>
        <end position="169"/>
    </location>
</feature>
<dbReference type="PaxDb" id="55529-EKX49242"/>
<evidence type="ECO:0000313" key="8">
    <source>
        <dbReference type="Proteomes" id="UP000011087"/>
    </source>
</evidence>
<organism evidence="6">
    <name type="scientific">Guillardia theta (strain CCMP2712)</name>
    <name type="common">Cryptophyte</name>
    <dbReference type="NCBI Taxonomy" id="905079"/>
    <lineage>
        <taxon>Eukaryota</taxon>
        <taxon>Cryptophyceae</taxon>
        <taxon>Pyrenomonadales</taxon>
        <taxon>Geminigeraceae</taxon>
        <taxon>Guillardia</taxon>
    </lineage>
</organism>
<dbReference type="SUPFAM" id="SSF52058">
    <property type="entry name" value="L domain-like"/>
    <property type="match status" value="1"/>
</dbReference>
<reference evidence="8" key="2">
    <citation type="submission" date="2012-11" db="EMBL/GenBank/DDBJ databases">
        <authorList>
            <person name="Kuo A."/>
            <person name="Curtis B.A."/>
            <person name="Tanifuji G."/>
            <person name="Burki F."/>
            <person name="Gruber A."/>
            <person name="Irimia M."/>
            <person name="Maruyama S."/>
            <person name="Arias M.C."/>
            <person name="Ball S.G."/>
            <person name="Gile G.H."/>
            <person name="Hirakawa Y."/>
            <person name="Hopkins J.F."/>
            <person name="Rensing S.A."/>
            <person name="Schmutz J."/>
            <person name="Symeonidi A."/>
            <person name="Elias M."/>
            <person name="Eveleigh R.J."/>
            <person name="Herman E.K."/>
            <person name="Klute M.J."/>
            <person name="Nakayama T."/>
            <person name="Obornik M."/>
            <person name="Reyes-Prieto A."/>
            <person name="Armbrust E.V."/>
            <person name="Aves S.J."/>
            <person name="Beiko R.G."/>
            <person name="Coutinho P."/>
            <person name="Dacks J.B."/>
            <person name="Durnford D.G."/>
            <person name="Fast N.M."/>
            <person name="Green B.R."/>
            <person name="Grisdale C."/>
            <person name="Hempe F."/>
            <person name="Henrissat B."/>
            <person name="Hoppner M.P."/>
            <person name="Ishida K.-I."/>
            <person name="Kim E."/>
            <person name="Koreny L."/>
            <person name="Kroth P.G."/>
            <person name="Liu Y."/>
            <person name="Malik S.-B."/>
            <person name="Maier U.G."/>
            <person name="McRose D."/>
            <person name="Mock T."/>
            <person name="Neilson J.A."/>
            <person name="Onodera N.T."/>
            <person name="Poole A.M."/>
            <person name="Pritham E.J."/>
            <person name="Richards T.A."/>
            <person name="Rocap G."/>
            <person name="Roy S.W."/>
            <person name="Sarai C."/>
            <person name="Schaack S."/>
            <person name="Shirato S."/>
            <person name="Slamovits C.H."/>
            <person name="Spencer D.F."/>
            <person name="Suzuki S."/>
            <person name="Worden A.Z."/>
            <person name="Zauner S."/>
            <person name="Barry K."/>
            <person name="Bell C."/>
            <person name="Bharti A.K."/>
            <person name="Crow J.A."/>
            <person name="Grimwood J."/>
            <person name="Kramer R."/>
            <person name="Lindquist E."/>
            <person name="Lucas S."/>
            <person name="Salamov A."/>
            <person name="McFadden G.I."/>
            <person name="Lane C.E."/>
            <person name="Keeling P.J."/>
            <person name="Gray M.W."/>
            <person name="Grigoriev I.V."/>
            <person name="Archibald J.M."/>
        </authorList>
    </citation>
    <scope>NUCLEOTIDE SEQUENCE</scope>
    <source>
        <strain evidence="8">CCMP2712</strain>
    </source>
</reference>
<dbReference type="EnsemblProtists" id="EKX49242">
    <property type="protein sequence ID" value="EKX49242"/>
    <property type="gene ID" value="GUITHDRAFT_162115"/>
</dbReference>
<dbReference type="OrthoDB" id="676979at2759"/>
<evidence type="ECO:0000256" key="3">
    <source>
        <dbReference type="ARBA" id="ARBA00023054"/>
    </source>
</evidence>
<feature type="compositionally biased region" description="Basic and acidic residues" evidence="5">
    <location>
        <begin position="256"/>
        <end position="283"/>
    </location>
</feature>
<dbReference type="HOGENOM" id="CLU_517269_0_0_1"/>
<dbReference type="PROSITE" id="PS51450">
    <property type="entry name" value="LRR"/>
    <property type="match status" value="2"/>
</dbReference>
<protein>
    <recommendedName>
        <fullName evidence="9">Leucine rich repeat-containing protein</fullName>
    </recommendedName>
</protein>
<evidence type="ECO:0000256" key="5">
    <source>
        <dbReference type="SAM" id="MobiDB-lite"/>
    </source>
</evidence>
<reference evidence="7" key="3">
    <citation type="submission" date="2016-03" db="UniProtKB">
        <authorList>
            <consortium name="EnsemblProtists"/>
        </authorList>
    </citation>
    <scope>IDENTIFICATION</scope>
</reference>
<dbReference type="STRING" id="905079.L1JLL0"/>
<evidence type="ECO:0000256" key="4">
    <source>
        <dbReference type="SAM" id="Coils"/>
    </source>
</evidence>
<keyword evidence="2" id="KW-0677">Repeat</keyword>
<dbReference type="PANTHER" id="PTHR23311">
    <property type="entry name" value="HEAT SHOCK REGULATED 2"/>
    <property type="match status" value="1"/>
</dbReference>
<accession>L1JLL0</accession>
<dbReference type="InterPro" id="IPR032675">
    <property type="entry name" value="LRR_dom_sf"/>
</dbReference>